<evidence type="ECO:0000313" key="2">
    <source>
        <dbReference type="EMBL" id="EDY18460.1"/>
    </source>
</evidence>
<evidence type="ECO:0000259" key="1">
    <source>
        <dbReference type="Pfam" id="PF13378"/>
    </source>
</evidence>
<dbReference type="Gene3D" id="3.20.20.120">
    <property type="entry name" value="Enolase-like C-terminal domain"/>
    <property type="match status" value="1"/>
</dbReference>
<proteinExistence type="predicted"/>
<organism evidence="2 3">
    <name type="scientific">Chthoniobacter flavus Ellin428</name>
    <dbReference type="NCBI Taxonomy" id="497964"/>
    <lineage>
        <taxon>Bacteria</taxon>
        <taxon>Pseudomonadati</taxon>
        <taxon>Verrucomicrobiota</taxon>
        <taxon>Spartobacteria</taxon>
        <taxon>Chthoniobacterales</taxon>
        <taxon>Chthoniobacteraceae</taxon>
        <taxon>Chthoniobacter</taxon>
    </lineage>
</organism>
<dbReference type="AlphaFoldDB" id="B4D4K7"/>
<protein>
    <recommendedName>
        <fullName evidence="1">Enolase C-terminal domain-containing protein</fullName>
    </recommendedName>
</protein>
<evidence type="ECO:0000313" key="3">
    <source>
        <dbReference type="Proteomes" id="UP000005824"/>
    </source>
</evidence>
<dbReference type="InParanoid" id="B4D4K7"/>
<dbReference type="Proteomes" id="UP000005824">
    <property type="component" value="Unassembled WGS sequence"/>
</dbReference>
<sequence length="461" mass="52023">MQKPTDIVVRETELFFLPTHLRVPLKFGAQVVTRALCARVRVRVEDREGRSAEGWGETPLSVGWVWPSTLTWDERENRMRDFTIRIAQELPKVGQFGHPMELGHGFQEHHLEKLRSELNQGQSEEMPHLAALVCHSLFDLAIFDAYGNLHQRPVFDTLSAEWLSGDLARFLEPSAKFAGKWPVDFLTPRRERLPVWHLIGGLDPVEREELTGSEPNDGYPVLLRDWIRADGLQCLKIKLRGNDAAWDYARIVKIGKISIEEGVTWLTADFNCTVTDPAYVTEILDRLLIEEPRIYGMLLYIEQPFPYDLEANRIDVHAVSARKPLFLDESAHDWHFVRLGRELGWTGVALKTCKTLTGALLSLCWARAHGMTLMVQDLTNVMFAQIPHVTLAAYAGTIMGVESNGMQFCPEASLIEAKVHPGLYRRRDGVLDLSTLTGPGFGYHVAEIGRQLPSAAAHFGS</sequence>
<dbReference type="SUPFAM" id="SSF51604">
    <property type="entry name" value="Enolase C-terminal domain-like"/>
    <property type="match status" value="1"/>
</dbReference>
<reference evidence="2 3" key="1">
    <citation type="journal article" date="2011" name="J. Bacteriol.">
        <title>Genome sequence of Chthoniobacter flavus Ellin428, an aerobic heterotrophic soil bacterium.</title>
        <authorList>
            <person name="Kant R."/>
            <person name="van Passel M.W."/>
            <person name="Palva A."/>
            <person name="Lucas S."/>
            <person name="Lapidus A."/>
            <person name="Glavina Del Rio T."/>
            <person name="Dalin E."/>
            <person name="Tice H."/>
            <person name="Bruce D."/>
            <person name="Goodwin L."/>
            <person name="Pitluck S."/>
            <person name="Larimer F.W."/>
            <person name="Land M.L."/>
            <person name="Hauser L."/>
            <person name="Sangwan P."/>
            <person name="de Vos W.M."/>
            <person name="Janssen P.H."/>
            <person name="Smidt H."/>
        </authorList>
    </citation>
    <scope>NUCLEOTIDE SEQUENCE [LARGE SCALE GENOMIC DNA]</scope>
    <source>
        <strain evidence="2 3">Ellin428</strain>
    </source>
</reference>
<dbReference type="InterPro" id="IPR029065">
    <property type="entry name" value="Enolase_C-like"/>
</dbReference>
<keyword evidence="3" id="KW-1185">Reference proteome</keyword>
<dbReference type="Pfam" id="PF13378">
    <property type="entry name" value="MR_MLE_C"/>
    <property type="match status" value="1"/>
</dbReference>
<name>B4D4K7_9BACT</name>
<accession>B4D4K7</accession>
<dbReference type="STRING" id="497964.CfE428DRAFT_3845"/>
<dbReference type="eggNOG" id="COG4948">
    <property type="taxonomic scope" value="Bacteria"/>
</dbReference>
<dbReference type="InterPro" id="IPR036849">
    <property type="entry name" value="Enolase-like_C_sf"/>
</dbReference>
<dbReference type="EMBL" id="ABVL01000012">
    <property type="protein sequence ID" value="EDY18460.1"/>
    <property type="molecule type" value="Genomic_DNA"/>
</dbReference>
<comment type="caution">
    <text evidence="2">The sequence shown here is derived from an EMBL/GenBank/DDBJ whole genome shotgun (WGS) entry which is preliminary data.</text>
</comment>
<dbReference type="RefSeq" id="WP_006981170.1">
    <property type="nucleotide sequence ID" value="NZ_ABVL01000012.1"/>
</dbReference>
<feature type="domain" description="Enolase C-terminal" evidence="1">
    <location>
        <begin position="224"/>
        <end position="446"/>
    </location>
</feature>
<gene>
    <name evidence="2" type="ORF">CfE428DRAFT_3845</name>
</gene>